<dbReference type="EMBL" id="SDIF01000002">
    <property type="protein sequence ID" value="RXS71109.1"/>
    <property type="molecule type" value="Genomic_DNA"/>
</dbReference>
<feature type="transmembrane region" description="Helical" evidence="1">
    <location>
        <begin position="20"/>
        <end position="39"/>
    </location>
</feature>
<feature type="transmembrane region" description="Helical" evidence="1">
    <location>
        <begin position="105"/>
        <end position="125"/>
    </location>
</feature>
<feature type="transmembrane region" description="Helical" evidence="1">
    <location>
        <begin position="51"/>
        <end position="69"/>
    </location>
</feature>
<keyword evidence="1" id="KW-0812">Transmembrane</keyword>
<evidence type="ECO:0000313" key="3">
    <source>
        <dbReference type="Proteomes" id="UP000289482"/>
    </source>
</evidence>
<keyword evidence="1" id="KW-1133">Transmembrane helix</keyword>
<evidence type="ECO:0000313" key="2">
    <source>
        <dbReference type="EMBL" id="RXS71109.1"/>
    </source>
</evidence>
<sequence>MSEEKLHHPRSLAAFRSTKLLVGCYLALSVLTLVAIYLLRGDTALVNDAVWIRGGIVVASASLMFVCALQSARGSRGAYRRLRIISTVMVAAIAAIIALPDAFPLWMKIEQGVCGLLLSAVLVIVNSRHLRGVFAAG</sequence>
<keyword evidence="1" id="KW-0472">Membrane</keyword>
<comment type="caution">
    <text evidence="2">The sequence shown here is derived from an EMBL/GenBank/DDBJ whole genome shotgun (WGS) entry which is preliminary data.</text>
</comment>
<protein>
    <submittedName>
        <fullName evidence="2">Uncharacterized protein</fullName>
    </submittedName>
</protein>
<reference evidence="2 3" key="1">
    <citation type="submission" date="2019-01" db="EMBL/GenBank/DDBJ databases">
        <title>Draft genome sequences of the type strain Streptomyces sioyaensis DSM 40032 and its novel strain, TM32, a thermotolerant antibiotics-producing actinobacterium.</title>
        <authorList>
            <person name="Nakaew N."/>
            <person name="Lumyong S."/>
            <person name="Sloan W.T."/>
            <person name="Sungthong R."/>
        </authorList>
    </citation>
    <scope>NUCLEOTIDE SEQUENCE [LARGE SCALE GENOMIC DNA]</scope>
    <source>
        <strain evidence="2 3">DSM 40032</strain>
    </source>
</reference>
<organism evidence="2 3">
    <name type="scientific">Streptomyces sioyaensis</name>
    <dbReference type="NCBI Taxonomy" id="67364"/>
    <lineage>
        <taxon>Bacteria</taxon>
        <taxon>Bacillati</taxon>
        <taxon>Actinomycetota</taxon>
        <taxon>Actinomycetes</taxon>
        <taxon>Kitasatosporales</taxon>
        <taxon>Streptomycetaceae</taxon>
        <taxon>Streptomyces</taxon>
    </lineage>
</organism>
<keyword evidence="3" id="KW-1185">Reference proteome</keyword>
<dbReference type="AlphaFoldDB" id="A0A4V1NRA2"/>
<evidence type="ECO:0000256" key="1">
    <source>
        <dbReference type="SAM" id="Phobius"/>
    </source>
</evidence>
<name>A0A4V1NRA2_9ACTN</name>
<feature type="transmembrane region" description="Helical" evidence="1">
    <location>
        <begin position="81"/>
        <end position="99"/>
    </location>
</feature>
<proteinExistence type="predicted"/>
<accession>A0A4V1NRA2</accession>
<gene>
    <name evidence="2" type="ORF">EST54_00830</name>
</gene>
<dbReference type="Proteomes" id="UP000289482">
    <property type="component" value="Unassembled WGS sequence"/>
</dbReference>